<dbReference type="RefSeq" id="WP_046655435.1">
    <property type="nucleotide sequence ID" value="NZ_AP026804.1"/>
</dbReference>
<evidence type="ECO:0000313" key="3">
    <source>
        <dbReference type="Proteomes" id="UP000290921"/>
    </source>
</evidence>
<reference evidence="2 3" key="1">
    <citation type="submission" date="2018-06" db="EMBL/GenBank/DDBJ databases">
        <title>Genome conservation of Clostridium tetani.</title>
        <authorList>
            <person name="Bruggemann H."/>
            <person name="Popoff M.R."/>
        </authorList>
    </citation>
    <scope>NUCLEOTIDE SEQUENCE [LARGE SCALE GENOMIC DNA]</scope>
    <source>
        <strain evidence="2 3">2017.061</strain>
    </source>
</reference>
<reference evidence="1 4" key="2">
    <citation type="submission" date="2022-09" db="EMBL/GenBank/DDBJ databases">
        <title>complete genome sequences of Clostridium tetani str. KHSU-234311-028 isolated from soil.</title>
        <authorList>
            <person name="Sekizuka T."/>
            <person name="Shitada C."/>
            <person name="Takahashi M."/>
            <person name="Kuroda M."/>
        </authorList>
    </citation>
    <scope>NUCLEOTIDE SEQUENCE [LARGE SCALE GENOMIC DNA]</scope>
    <source>
        <strain evidence="1 4">KHSU-234311-028</strain>
    </source>
</reference>
<evidence type="ECO:0000313" key="4">
    <source>
        <dbReference type="Proteomes" id="UP001321763"/>
    </source>
</evidence>
<dbReference type="AlphaFoldDB" id="A0A4Q0VAZ9"/>
<evidence type="ECO:0000313" key="2">
    <source>
        <dbReference type="EMBL" id="RXI44405.1"/>
    </source>
</evidence>
<dbReference type="Proteomes" id="UP001321763">
    <property type="component" value="Chromosome"/>
</dbReference>
<gene>
    <name evidence="2" type="ORF">DP130_13290</name>
    <name evidence="1" type="ORF">K234311028_00260</name>
</gene>
<proteinExistence type="predicted"/>
<dbReference type="EMBL" id="QMAP01000018">
    <property type="protein sequence ID" value="RXI44405.1"/>
    <property type="molecule type" value="Genomic_DNA"/>
</dbReference>
<name>A0A4Q0VAZ9_CLOTA</name>
<protein>
    <submittedName>
        <fullName evidence="2">DUF2508 family protein</fullName>
    </submittedName>
</protein>
<dbReference type="Pfam" id="PF10704">
    <property type="entry name" value="DUF2508"/>
    <property type="match status" value="1"/>
</dbReference>
<evidence type="ECO:0000313" key="1">
    <source>
        <dbReference type="EMBL" id="BDR79780.1"/>
    </source>
</evidence>
<dbReference type="InterPro" id="IPR019644">
    <property type="entry name" value="DUF2508"/>
</dbReference>
<dbReference type="Proteomes" id="UP000290921">
    <property type="component" value="Unassembled WGS sequence"/>
</dbReference>
<accession>A0A4Q0VAZ9</accession>
<organism evidence="2 3">
    <name type="scientific">Clostridium tetani</name>
    <dbReference type="NCBI Taxonomy" id="1513"/>
    <lineage>
        <taxon>Bacteria</taxon>
        <taxon>Bacillati</taxon>
        <taxon>Bacillota</taxon>
        <taxon>Clostridia</taxon>
        <taxon>Eubacteriales</taxon>
        <taxon>Clostridiaceae</taxon>
        <taxon>Clostridium</taxon>
    </lineage>
</organism>
<dbReference type="EMBL" id="AP026818">
    <property type="protein sequence ID" value="BDR79780.1"/>
    <property type="molecule type" value="Genomic_DNA"/>
</dbReference>
<sequence length="89" mass="10736">MDNGIMEVLKRDKNYSKEEKDIIRCIMEAEEEIKKARMFFEMAKEQELIDYAIYSEQAAKSKYMYFLNKAKEQNIKIKYNYIFKGNNVV</sequence>
<dbReference type="GeneID" id="24254016"/>